<dbReference type="SUPFAM" id="SSF54665">
    <property type="entry name" value="CO dehydrogenase molybdoprotein N-domain-like"/>
    <property type="match status" value="1"/>
</dbReference>
<dbReference type="InterPro" id="IPR000674">
    <property type="entry name" value="Ald_Oxase/Xan_DH_a/b"/>
</dbReference>
<comment type="caution">
    <text evidence="4">The sequence shown here is derived from an EMBL/GenBank/DDBJ whole genome shotgun (WGS) entry which is preliminary data.</text>
</comment>
<sequence>MADEFSVVGKRLPRVDAVTKVKGEATYVPDMQLPGMLHAKFLRSPHPHARIVKINTKEAESLPGVRGVLTHKNVPKVHQDSN</sequence>
<evidence type="ECO:0000313" key="4">
    <source>
        <dbReference type="EMBL" id="GAI32386.1"/>
    </source>
</evidence>
<dbReference type="PANTHER" id="PTHR11908:SF132">
    <property type="entry name" value="ALDEHYDE OXIDASE 1-RELATED"/>
    <property type="match status" value="1"/>
</dbReference>
<dbReference type="Pfam" id="PF01315">
    <property type="entry name" value="Ald_Xan_dh_C"/>
    <property type="match status" value="1"/>
</dbReference>
<reference evidence="4" key="1">
    <citation type="journal article" date="2014" name="Front. Microbiol.">
        <title>High frequency of phylogenetically diverse reductive dehalogenase-homologous genes in deep subseafloor sedimentary metagenomes.</title>
        <authorList>
            <person name="Kawai M."/>
            <person name="Futagami T."/>
            <person name="Toyoda A."/>
            <person name="Takaki Y."/>
            <person name="Nishi S."/>
            <person name="Hori S."/>
            <person name="Arai W."/>
            <person name="Tsubouchi T."/>
            <person name="Morono Y."/>
            <person name="Uchiyama I."/>
            <person name="Ito T."/>
            <person name="Fujiyama A."/>
            <person name="Inagaki F."/>
            <person name="Takami H."/>
        </authorList>
    </citation>
    <scope>NUCLEOTIDE SEQUENCE</scope>
    <source>
        <strain evidence="4">Expedition CK06-06</strain>
    </source>
</reference>
<evidence type="ECO:0000256" key="2">
    <source>
        <dbReference type="ARBA" id="ARBA00023002"/>
    </source>
</evidence>
<accession>X1NQA1</accession>
<evidence type="ECO:0000256" key="1">
    <source>
        <dbReference type="ARBA" id="ARBA00022505"/>
    </source>
</evidence>
<dbReference type="InterPro" id="IPR036856">
    <property type="entry name" value="Ald_Oxase/Xan_DH_a/b_sf"/>
</dbReference>
<dbReference type="Gene3D" id="3.90.1170.50">
    <property type="entry name" value="Aldehyde oxidase/xanthine dehydrogenase, a/b hammerhead"/>
    <property type="match status" value="1"/>
</dbReference>
<gene>
    <name evidence="4" type="ORF">S06H3_27157</name>
</gene>
<keyword evidence="1" id="KW-0500">Molybdenum</keyword>
<dbReference type="GO" id="GO:0005506">
    <property type="term" value="F:iron ion binding"/>
    <property type="evidence" value="ECO:0007669"/>
    <property type="project" value="InterPro"/>
</dbReference>
<dbReference type="GO" id="GO:0016491">
    <property type="term" value="F:oxidoreductase activity"/>
    <property type="evidence" value="ECO:0007669"/>
    <property type="project" value="UniProtKB-KW"/>
</dbReference>
<feature type="domain" description="Aldehyde oxidase/xanthine dehydrogenase a/b hammerhead" evidence="3">
    <location>
        <begin position="22"/>
        <end position="79"/>
    </location>
</feature>
<dbReference type="SMART" id="SM01008">
    <property type="entry name" value="Ald_Xan_dh_C"/>
    <property type="match status" value="1"/>
</dbReference>
<dbReference type="InterPro" id="IPR016208">
    <property type="entry name" value="Ald_Oxase/xanthine_DH-like"/>
</dbReference>
<keyword evidence="2" id="KW-0560">Oxidoreductase</keyword>
<name>X1NQA1_9ZZZZ</name>
<protein>
    <recommendedName>
        <fullName evidence="3">Aldehyde oxidase/xanthine dehydrogenase a/b hammerhead domain-containing protein</fullName>
    </recommendedName>
</protein>
<proteinExistence type="predicted"/>
<dbReference type="AlphaFoldDB" id="X1NQA1"/>
<organism evidence="4">
    <name type="scientific">marine sediment metagenome</name>
    <dbReference type="NCBI Taxonomy" id="412755"/>
    <lineage>
        <taxon>unclassified sequences</taxon>
        <taxon>metagenomes</taxon>
        <taxon>ecological metagenomes</taxon>
    </lineage>
</organism>
<evidence type="ECO:0000259" key="3">
    <source>
        <dbReference type="SMART" id="SM01008"/>
    </source>
</evidence>
<dbReference type="PANTHER" id="PTHR11908">
    <property type="entry name" value="XANTHINE DEHYDROGENASE"/>
    <property type="match status" value="1"/>
</dbReference>
<dbReference type="EMBL" id="BARV01015737">
    <property type="protein sequence ID" value="GAI32386.1"/>
    <property type="molecule type" value="Genomic_DNA"/>
</dbReference>